<sequence>MSEFSLSDLSNPSVSDVRFRPLEAGEFDLFHRYGPLPASGVGARHLPFDELGYRPGWVWVALRGDEVVARAAFWGPPGSEHPFSLDWFDPGSGPDRTEVGAALLRAAYAALVTPGYATPSGARPDYHLFLPADWRERPDAFADASDRIAAAEKAGLRQSVERLNLHWLPEYGLPPRSARLTFAPVDDDEVAVNLLARVAEGSLDDWDRRNLAESGARATAEKTVSEVADMPGGRGRWRLARDASGELVGIVMATRNSRNATIGYLGVDPAHRGHGYADDLVAEALHNFVAEGEPEVKDNTDVGNAPMAASFARIGYRITGRRLILA</sequence>
<name>A0ABV5T8P7_9ACTN</name>
<dbReference type="InterPro" id="IPR000182">
    <property type="entry name" value="GNAT_dom"/>
</dbReference>
<dbReference type="InterPro" id="IPR016181">
    <property type="entry name" value="Acyl_CoA_acyltransferase"/>
</dbReference>
<dbReference type="RefSeq" id="WP_344744390.1">
    <property type="nucleotide sequence ID" value="NZ_BAAAWW010000043.1"/>
</dbReference>
<dbReference type="Pfam" id="PF00583">
    <property type="entry name" value="Acetyltransf_1"/>
    <property type="match status" value="1"/>
</dbReference>
<gene>
    <name evidence="2" type="ORF">ACFFRH_08140</name>
</gene>
<evidence type="ECO:0000259" key="1">
    <source>
        <dbReference type="PROSITE" id="PS51186"/>
    </source>
</evidence>
<dbReference type="Proteomes" id="UP001589610">
    <property type="component" value="Unassembled WGS sequence"/>
</dbReference>
<organism evidence="2 3">
    <name type="scientific">Streptosporangium vulgare</name>
    <dbReference type="NCBI Taxonomy" id="46190"/>
    <lineage>
        <taxon>Bacteria</taxon>
        <taxon>Bacillati</taxon>
        <taxon>Actinomycetota</taxon>
        <taxon>Actinomycetes</taxon>
        <taxon>Streptosporangiales</taxon>
        <taxon>Streptosporangiaceae</taxon>
        <taxon>Streptosporangium</taxon>
    </lineage>
</organism>
<accession>A0ABV5T8P7</accession>
<evidence type="ECO:0000313" key="2">
    <source>
        <dbReference type="EMBL" id="MFB9675454.1"/>
    </source>
</evidence>
<protein>
    <submittedName>
        <fullName evidence="2">GNAT family N-acetyltransferase</fullName>
    </submittedName>
</protein>
<dbReference type="EMBL" id="JBHMBS010000003">
    <property type="protein sequence ID" value="MFB9675454.1"/>
    <property type="molecule type" value="Genomic_DNA"/>
</dbReference>
<reference evidence="2 3" key="1">
    <citation type="submission" date="2024-09" db="EMBL/GenBank/DDBJ databases">
        <authorList>
            <person name="Sun Q."/>
            <person name="Mori K."/>
        </authorList>
    </citation>
    <scope>NUCLEOTIDE SEQUENCE [LARGE SCALE GENOMIC DNA]</scope>
    <source>
        <strain evidence="2 3">JCM 3028</strain>
    </source>
</reference>
<dbReference type="PROSITE" id="PS51186">
    <property type="entry name" value="GNAT"/>
    <property type="match status" value="1"/>
</dbReference>
<keyword evidence="3" id="KW-1185">Reference proteome</keyword>
<proteinExistence type="predicted"/>
<dbReference type="Gene3D" id="3.40.630.30">
    <property type="match status" value="1"/>
</dbReference>
<evidence type="ECO:0000313" key="3">
    <source>
        <dbReference type="Proteomes" id="UP001589610"/>
    </source>
</evidence>
<dbReference type="SUPFAM" id="SSF55729">
    <property type="entry name" value="Acyl-CoA N-acyltransferases (Nat)"/>
    <property type="match status" value="1"/>
</dbReference>
<feature type="domain" description="N-acetyltransferase" evidence="1">
    <location>
        <begin position="196"/>
        <end position="326"/>
    </location>
</feature>
<dbReference type="CDD" id="cd04301">
    <property type="entry name" value="NAT_SF"/>
    <property type="match status" value="1"/>
</dbReference>
<comment type="caution">
    <text evidence="2">The sequence shown here is derived from an EMBL/GenBank/DDBJ whole genome shotgun (WGS) entry which is preliminary data.</text>
</comment>